<gene>
    <name evidence="2" type="ORF">HF909_05680</name>
</gene>
<dbReference type="AlphaFoldDB" id="A0AA92K027"/>
<dbReference type="Proteomes" id="UP000593970">
    <property type="component" value="Chromosome"/>
</dbReference>
<feature type="region of interest" description="Disordered" evidence="1">
    <location>
        <begin position="38"/>
        <end position="58"/>
    </location>
</feature>
<accession>A0AA92K027</accession>
<sequence>MNNSICLLNDISYSSGLIGIAELLERREIEYWLRDESNSVKDPRDPSTEIQEPMRREPCNESEVLLNVDSIGSKTSYAEQDEDEPRWMRFMVLKKWHFTIGDVDCVPSVPHGHENSKTQSWPKMNPYTGRVFTGMHKEDVSQRLDRNEMRLLWRNDDFVERCRRQVIWYAENHRSYPFSNARRGLLHFPRW</sequence>
<protein>
    <submittedName>
        <fullName evidence="2">Uncharacterized protein</fullName>
    </submittedName>
</protein>
<evidence type="ECO:0000313" key="2">
    <source>
        <dbReference type="EMBL" id="QOK95966.1"/>
    </source>
</evidence>
<dbReference type="EMBL" id="CP051169">
    <property type="protein sequence ID" value="QOK95966.1"/>
    <property type="molecule type" value="Genomic_DNA"/>
</dbReference>
<evidence type="ECO:0000256" key="1">
    <source>
        <dbReference type="SAM" id="MobiDB-lite"/>
    </source>
</evidence>
<evidence type="ECO:0000313" key="3">
    <source>
        <dbReference type="Proteomes" id="UP000593970"/>
    </source>
</evidence>
<proteinExistence type="predicted"/>
<organism evidence="2 3">
    <name type="scientific">Ralstonia solanacearum</name>
    <name type="common">Pseudomonas solanacearum</name>
    <dbReference type="NCBI Taxonomy" id="305"/>
    <lineage>
        <taxon>Bacteria</taxon>
        <taxon>Pseudomonadati</taxon>
        <taxon>Pseudomonadota</taxon>
        <taxon>Betaproteobacteria</taxon>
        <taxon>Burkholderiales</taxon>
        <taxon>Burkholderiaceae</taxon>
        <taxon>Ralstonia</taxon>
        <taxon>Ralstonia solanacearum species complex</taxon>
    </lineage>
</organism>
<reference evidence="3" key="1">
    <citation type="submission" date="2020-04" db="EMBL/GenBank/DDBJ databases">
        <title>Ralstonia solanacearum UW576, UW763, UW773, and UW774.</title>
        <authorList>
            <person name="Steidl O."/>
            <person name="Truchon A."/>
            <person name="Allen C."/>
        </authorList>
    </citation>
    <scope>NUCLEOTIDE SEQUENCE [LARGE SCALE GENOMIC DNA]</scope>
    <source>
        <strain evidence="3">UW774</strain>
    </source>
</reference>
<name>A0AA92K027_RALSL</name>